<proteinExistence type="predicted"/>
<organism evidence="2">
    <name type="scientific">Corethron hystrix</name>
    <dbReference type="NCBI Taxonomy" id="216773"/>
    <lineage>
        <taxon>Eukaryota</taxon>
        <taxon>Sar</taxon>
        <taxon>Stramenopiles</taxon>
        <taxon>Ochrophyta</taxon>
        <taxon>Bacillariophyta</taxon>
        <taxon>Coscinodiscophyceae</taxon>
        <taxon>Corethrophycidae</taxon>
        <taxon>Corethrales</taxon>
        <taxon>Corethraceae</taxon>
        <taxon>Corethron</taxon>
    </lineage>
</organism>
<dbReference type="PANTHER" id="PTHR47939">
    <property type="entry name" value="MEMBRANE-ASSOCIATED SALT-INDUCIBLE PROTEIN-LIKE"/>
    <property type="match status" value="1"/>
</dbReference>
<name>A0A7S1FXH1_9STRA</name>
<dbReference type="InterPro" id="IPR011990">
    <property type="entry name" value="TPR-like_helical_dom_sf"/>
</dbReference>
<feature type="repeat" description="PPR" evidence="1">
    <location>
        <begin position="803"/>
        <end position="837"/>
    </location>
</feature>
<dbReference type="PANTHER" id="PTHR47939:SF5">
    <property type="entry name" value="PENTACOTRIPEPTIDE-REPEAT REGION OF PRORP DOMAIN-CONTAINING PROTEIN"/>
    <property type="match status" value="1"/>
</dbReference>
<dbReference type="Gene3D" id="1.25.40.10">
    <property type="entry name" value="Tetratricopeptide repeat domain"/>
    <property type="match status" value="1"/>
</dbReference>
<evidence type="ECO:0008006" key="3">
    <source>
        <dbReference type="Google" id="ProtNLM"/>
    </source>
</evidence>
<protein>
    <recommendedName>
        <fullName evidence="3">Pentacotripeptide-repeat region of PRORP domain-containing protein</fullName>
    </recommendedName>
</protein>
<gene>
    <name evidence="2" type="ORF">CHYS00102_LOCUS20401</name>
</gene>
<sequence length="965" mass="108975">MMSSLVLNSSHNRPCFRVVRSVRRQHENFGTERQRQRYFSSLFMLVRPGRRRFSFHQVSSNVVGRINFTCDISEFPDHRLVIAPRSFDVDTRFFSSGNSVSMPLSSVPLSGDATNASLEILSSQSLTRSLASRLSLHAHYAPGSSWNPALILNDLHSYISCLQHITPSHTKYSLLNEHVVRDAIRCTSRTNLPPHKLGPLVRKLEVALQLTHFSMTDALSLSLIRAHADGGNVWRVCEIVRWRRRQNFPVATYDRIKGQGLQHETIQPTPSHVVFRNLPKNYPSIVADDIQVTAYKEEEEKASLPPVRPWWYLPEKTQNFFAADAQNSDIDPILLSIMKTTTTTTMSSPVAAIATGSHCDVSPGPVSEYHAILHALTCNALGLRSSSPSPKWQRSVLEAKLNRLKSALSAVRKDVNETHKAYLEALHTDGGAVAIFGAPQSTFPKSETNWTAEITMRCLDLRKHHGSLPDTLDKIVEKLWSGESLAVANDNLWTKFVRSCSSSDPSPIDDPAVRDFAKLLCLRTPQGAHITQSIPGEEQGFSHYCKLKNLTRSKIFVDDKEIQGKDKSVKRKQRPRFKDEHPRFIRHVYHSLRDSWVQHVHNIIGGAVEALSMSPLPLSSNPQPVADYGAYVSRLKKRYIREEKLISQLETVRSQLRVADPYPWVESVAFGMASAGFWPPPPEQRLIEGMLDAFTAGGRRVGKFSNNKVETVEHMIRIDQVHFDEEKQLWVNKNKEAPEISPSAFNALAFADNLRRGKYGNIPIALNRSCWNILVKICCYDGAIWRALHILRVEMPKQGVEADTYTYNTILSALSRMGYHHACNGILVDMANRSIPLDKYTVEALAMAHLNAGDVAAASTVVQNMFNQYSVLPPYEVHLSIIKKALSPADNGRQQQFGEKTTTRNTAEARRHVHFLRQLEKWEPSTYDSPELKKWVHLTRNNPNLSYKALQELFKAFGEDLELRT</sequence>
<dbReference type="EMBL" id="HBFR01028136">
    <property type="protein sequence ID" value="CAD8893192.1"/>
    <property type="molecule type" value="Transcribed_RNA"/>
</dbReference>
<evidence type="ECO:0000256" key="1">
    <source>
        <dbReference type="PROSITE-ProRule" id="PRU00708"/>
    </source>
</evidence>
<dbReference type="AlphaFoldDB" id="A0A7S1FXH1"/>
<reference evidence="2" key="1">
    <citation type="submission" date="2021-01" db="EMBL/GenBank/DDBJ databases">
        <authorList>
            <person name="Corre E."/>
            <person name="Pelletier E."/>
            <person name="Niang G."/>
            <person name="Scheremetjew M."/>
            <person name="Finn R."/>
            <person name="Kale V."/>
            <person name="Holt S."/>
            <person name="Cochrane G."/>
            <person name="Meng A."/>
            <person name="Brown T."/>
            <person name="Cohen L."/>
        </authorList>
    </citation>
    <scope>NUCLEOTIDE SEQUENCE</scope>
    <source>
        <strain evidence="2">308</strain>
    </source>
</reference>
<dbReference type="InterPro" id="IPR002885">
    <property type="entry name" value="PPR_rpt"/>
</dbReference>
<evidence type="ECO:0000313" key="2">
    <source>
        <dbReference type="EMBL" id="CAD8893192.1"/>
    </source>
</evidence>
<dbReference type="PROSITE" id="PS51375">
    <property type="entry name" value="PPR"/>
    <property type="match status" value="2"/>
</dbReference>
<feature type="repeat" description="PPR" evidence="1">
    <location>
        <begin position="767"/>
        <end position="802"/>
    </location>
</feature>
<accession>A0A7S1FXH1</accession>
<dbReference type="InterPro" id="IPR050667">
    <property type="entry name" value="PPR-containing_protein"/>
</dbReference>